<reference evidence="13 14" key="1">
    <citation type="submission" date="2024-06" db="EMBL/GenBank/DDBJ databases">
        <title>A chromosome level genome sequence of Diviner's sage (Salvia divinorum).</title>
        <authorList>
            <person name="Ford S.A."/>
            <person name="Ro D.-K."/>
            <person name="Ness R.W."/>
            <person name="Phillips M.A."/>
        </authorList>
    </citation>
    <scope>NUCLEOTIDE SEQUENCE [LARGE SCALE GENOMIC DNA]</scope>
    <source>
        <strain evidence="13">SAF-2024a</strain>
        <tissue evidence="13">Leaf</tissue>
    </source>
</reference>
<evidence type="ECO:0000256" key="4">
    <source>
        <dbReference type="ARBA" id="ARBA00022679"/>
    </source>
</evidence>
<evidence type="ECO:0000256" key="6">
    <source>
        <dbReference type="ARBA" id="ARBA00022777"/>
    </source>
</evidence>
<dbReference type="GO" id="GO:0004674">
    <property type="term" value="F:protein serine/threonine kinase activity"/>
    <property type="evidence" value="ECO:0007669"/>
    <property type="project" value="UniProtKB-KW"/>
</dbReference>
<protein>
    <recommendedName>
        <fullName evidence="2">non-specific serine/threonine protein kinase</fullName>
        <ecNumber evidence="2">2.7.11.1</ecNumber>
    </recommendedName>
</protein>
<dbReference type="Pfam" id="PF07714">
    <property type="entry name" value="PK_Tyr_Ser-Thr"/>
    <property type="match status" value="1"/>
</dbReference>
<evidence type="ECO:0000256" key="7">
    <source>
        <dbReference type="ARBA" id="ARBA00022840"/>
    </source>
</evidence>
<proteinExistence type="inferred from homology"/>
<dbReference type="PANTHER" id="PTHR23257">
    <property type="entry name" value="SERINE-THREONINE PROTEIN KINASE"/>
    <property type="match status" value="1"/>
</dbReference>
<dbReference type="PROSITE" id="PS00108">
    <property type="entry name" value="PROTEIN_KINASE_ST"/>
    <property type="match status" value="1"/>
</dbReference>
<evidence type="ECO:0000256" key="1">
    <source>
        <dbReference type="ARBA" id="ARBA00010507"/>
    </source>
</evidence>
<name>A0ABD1I214_SALDI</name>
<evidence type="ECO:0000256" key="11">
    <source>
        <dbReference type="SAM" id="MobiDB-lite"/>
    </source>
</evidence>
<sequence length="810" mass="91198">MDMEDMRDDNQPSEQNSPIGSWWPSDFADSFGSISLESRNENIRRKEYNNKEKYDRLSYKRASQILWSTGMLSEPIPNGFYSAVPDKKLKELYEDIPTLEELNALEHEGFRADVILVDAEKDKKLSMLKQLIIALVKGLNSNAAAVIKKIAGLVSDFYKRSNSEISPMKAAQEESSHLSESRGVQLLGQIRHASCRPRAILFKVLADAVGLESRLVVGLPTEGTSECVDSHKHMSVSVVLNSVELVVDLMRFPGQLIPRSTKAIFMSHISAAGESDSAENDSCDSPMEPNSPLYGVSERLDPESAEKDDGLLYQRRLEAYSNAAGPSLRNMMLRSNSVDRKLSLSRSEPNIAATFWRRSRRKVIAEQRTASSSPEHPSLRAHGRSMLSGDNKSFKEYSVDDVTSRSEGASSSDTRRLRRRSISMTPEIGDDIVRAVRAMNESLKQNRLLREQGESGSSNSGQPEDVNGTQLDDCSKLSDNNSTIYASQGQHSSQKAMSLPSSPHEFRSQTPELSRIPRVNEEMVSTWNRVLDSPMFQNKPLLPYDEWNIDFSELTVGTRVGIGFFGEVFRGVWNGTEVAIKVFLEQDLTAENMEDFCNEISILSRLRHPNVILFLGACTKPPRLSMVTEYMEMGSLYYLIHLSGQKKKLSWRRRIKMLRDICRGLMCLHRMKIIHRDIKSANCLVNKHWTVKICDFGLSRIFLEVPVKDSSSAGTPEWMAPELIRNEPFSEKCDIFSLGVIMWELCTLNKPWEGTPPERVVYTVANEGARLEIPEGPLGSLIADCWAEPHERPSCEEILNRLLDCELALC</sequence>
<dbReference type="CDD" id="cd13999">
    <property type="entry name" value="STKc_MAP3K-like"/>
    <property type="match status" value="1"/>
</dbReference>
<feature type="compositionally biased region" description="Basic and acidic residues" evidence="11">
    <location>
        <begin position="392"/>
        <end position="404"/>
    </location>
</feature>
<evidence type="ECO:0000259" key="12">
    <source>
        <dbReference type="PROSITE" id="PS50011"/>
    </source>
</evidence>
<dbReference type="PROSITE" id="PS50011">
    <property type="entry name" value="PROTEIN_KINASE_DOM"/>
    <property type="match status" value="1"/>
</dbReference>
<dbReference type="InterPro" id="IPR001245">
    <property type="entry name" value="Ser-Thr/Tyr_kinase_cat_dom"/>
</dbReference>
<dbReference type="InterPro" id="IPR008271">
    <property type="entry name" value="Ser/Thr_kinase_AS"/>
</dbReference>
<evidence type="ECO:0000256" key="3">
    <source>
        <dbReference type="ARBA" id="ARBA00022527"/>
    </source>
</evidence>
<dbReference type="FunFam" id="3.30.200.20:FF:000060">
    <property type="entry name" value="Serine/threonine-protein kinase isoform 1"/>
    <property type="match status" value="1"/>
</dbReference>
<feature type="region of interest" description="Disordered" evidence="11">
    <location>
        <begin position="449"/>
        <end position="514"/>
    </location>
</feature>
<feature type="region of interest" description="Disordered" evidence="11">
    <location>
        <begin position="366"/>
        <end position="422"/>
    </location>
</feature>
<dbReference type="Proteomes" id="UP001567538">
    <property type="component" value="Unassembled WGS sequence"/>
</dbReference>
<dbReference type="InterPro" id="IPR017441">
    <property type="entry name" value="Protein_kinase_ATP_BS"/>
</dbReference>
<dbReference type="PROSITE" id="PS00107">
    <property type="entry name" value="PROTEIN_KINASE_ATP"/>
    <property type="match status" value="1"/>
</dbReference>
<comment type="similarity">
    <text evidence="1">Belongs to the protein kinase superfamily. TKL Ser/Thr protein kinase family. RAF subfamily.</text>
</comment>
<feature type="domain" description="Protein kinase" evidence="12">
    <location>
        <begin position="554"/>
        <end position="809"/>
    </location>
</feature>
<evidence type="ECO:0000256" key="2">
    <source>
        <dbReference type="ARBA" id="ARBA00012513"/>
    </source>
</evidence>
<evidence type="ECO:0000256" key="9">
    <source>
        <dbReference type="ARBA" id="ARBA00048679"/>
    </source>
</evidence>
<dbReference type="Gene3D" id="1.10.510.10">
    <property type="entry name" value="Transferase(Phosphotransferase) domain 1"/>
    <property type="match status" value="1"/>
</dbReference>
<keyword evidence="3" id="KW-0723">Serine/threonine-protein kinase</keyword>
<keyword evidence="5 10" id="KW-0547">Nucleotide-binding</keyword>
<comment type="catalytic activity">
    <reaction evidence="9">
        <text>L-seryl-[protein] + ATP = O-phospho-L-seryl-[protein] + ADP + H(+)</text>
        <dbReference type="Rhea" id="RHEA:17989"/>
        <dbReference type="Rhea" id="RHEA-COMP:9863"/>
        <dbReference type="Rhea" id="RHEA-COMP:11604"/>
        <dbReference type="ChEBI" id="CHEBI:15378"/>
        <dbReference type="ChEBI" id="CHEBI:29999"/>
        <dbReference type="ChEBI" id="CHEBI:30616"/>
        <dbReference type="ChEBI" id="CHEBI:83421"/>
        <dbReference type="ChEBI" id="CHEBI:456216"/>
        <dbReference type="EC" id="2.7.11.1"/>
    </reaction>
</comment>
<keyword evidence="7 10" id="KW-0067">ATP-binding</keyword>
<evidence type="ECO:0000256" key="5">
    <source>
        <dbReference type="ARBA" id="ARBA00022741"/>
    </source>
</evidence>
<evidence type="ECO:0000256" key="10">
    <source>
        <dbReference type="PROSITE-ProRule" id="PRU10141"/>
    </source>
</evidence>
<dbReference type="InterPro" id="IPR050167">
    <property type="entry name" value="Ser_Thr_protein_kinase"/>
</dbReference>
<evidence type="ECO:0000313" key="14">
    <source>
        <dbReference type="Proteomes" id="UP001567538"/>
    </source>
</evidence>
<evidence type="ECO:0000313" key="13">
    <source>
        <dbReference type="EMBL" id="KAL1562786.1"/>
    </source>
</evidence>
<dbReference type="SUPFAM" id="SSF56112">
    <property type="entry name" value="Protein kinase-like (PK-like)"/>
    <property type="match status" value="1"/>
</dbReference>
<feature type="binding site" evidence="10">
    <location>
        <position position="581"/>
    </location>
    <ligand>
        <name>ATP</name>
        <dbReference type="ChEBI" id="CHEBI:30616"/>
    </ligand>
</feature>
<keyword evidence="6 13" id="KW-0418">Kinase</keyword>
<dbReference type="GO" id="GO:0005524">
    <property type="term" value="F:ATP binding"/>
    <property type="evidence" value="ECO:0007669"/>
    <property type="project" value="UniProtKB-UniRule"/>
</dbReference>
<dbReference type="SMART" id="SM00220">
    <property type="entry name" value="S_TKc"/>
    <property type="match status" value="1"/>
</dbReference>
<feature type="region of interest" description="Disordered" evidence="11">
    <location>
        <begin position="275"/>
        <end position="306"/>
    </location>
</feature>
<feature type="compositionally biased region" description="Polar residues" evidence="11">
    <location>
        <begin position="467"/>
        <end position="501"/>
    </location>
</feature>
<feature type="region of interest" description="Disordered" evidence="11">
    <location>
        <begin position="1"/>
        <end position="24"/>
    </location>
</feature>
<accession>A0ABD1I214</accession>
<keyword evidence="4 13" id="KW-0808">Transferase</keyword>
<dbReference type="Gene3D" id="3.30.200.20">
    <property type="entry name" value="Phosphorylase Kinase, domain 1"/>
    <property type="match status" value="1"/>
</dbReference>
<dbReference type="InterPro" id="IPR000719">
    <property type="entry name" value="Prot_kinase_dom"/>
</dbReference>
<dbReference type="EC" id="2.7.11.1" evidence="2"/>
<dbReference type="InterPro" id="IPR011009">
    <property type="entry name" value="Kinase-like_dom_sf"/>
</dbReference>
<keyword evidence="14" id="KW-1185">Reference proteome</keyword>
<gene>
    <name evidence="13" type="ORF">AAHA92_05323</name>
</gene>
<dbReference type="EMBL" id="JBEAFC010000003">
    <property type="protein sequence ID" value="KAL1562786.1"/>
    <property type="molecule type" value="Genomic_DNA"/>
</dbReference>
<dbReference type="AlphaFoldDB" id="A0ABD1I214"/>
<comment type="catalytic activity">
    <reaction evidence="8">
        <text>L-threonyl-[protein] + ATP = O-phospho-L-threonyl-[protein] + ADP + H(+)</text>
        <dbReference type="Rhea" id="RHEA:46608"/>
        <dbReference type="Rhea" id="RHEA-COMP:11060"/>
        <dbReference type="Rhea" id="RHEA-COMP:11605"/>
        <dbReference type="ChEBI" id="CHEBI:15378"/>
        <dbReference type="ChEBI" id="CHEBI:30013"/>
        <dbReference type="ChEBI" id="CHEBI:30616"/>
        <dbReference type="ChEBI" id="CHEBI:61977"/>
        <dbReference type="ChEBI" id="CHEBI:456216"/>
        <dbReference type="EC" id="2.7.11.1"/>
    </reaction>
</comment>
<comment type="caution">
    <text evidence="13">The sequence shown here is derived from an EMBL/GenBank/DDBJ whole genome shotgun (WGS) entry which is preliminary data.</text>
</comment>
<evidence type="ECO:0000256" key="8">
    <source>
        <dbReference type="ARBA" id="ARBA00047899"/>
    </source>
</evidence>
<dbReference type="PANTHER" id="PTHR23257:SF821">
    <property type="entry name" value="ATP BINDING PROTEIN"/>
    <property type="match status" value="1"/>
</dbReference>
<organism evidence="13 14">
    <name type="scientific">Salvia divinorum</name>
    <name type="common">Maria pastora</name>
    <name type="synonym">Diviner's sage</name>
    <dbReference type="NCBI Taxonomy" id="28513"/>
    <lineage>
        <taxon>Eukaryota</taxon>
        <taxon>Viridiplantae</taxon>
        <taxon>Streptophyta</taxon>
        <taxon>Embryophyta</taxon>
        <taxon>Tracheophyta</taxon>
        <taxon>Spermatophyta</taxon>
        <taxon>Magnoliopsida</taxon>
        <taxon>eudicotyledons</taxon>
        <taxon>Gunneridae</taxon>
        <taxon>Pentapetalae</taxon>
        <taxon>asterids</taxon>
        <taxon>lamiids</taxon>
        <taxon>Lamiales</taxon>
        <taxon>Lamiaceae</taxon>
        <taxon>Nepetoideae</taxon>
        <taxon>Mentheae</taxon>
        <taxon>Salviinae</taxon>
        <taxon>Salvia</taxon>
        <taxon>Salvia subgen. Calosphace</taxon>
    </lineage>
</organism>
<dbReference type="InterPro" id="IPR055164">
    <property type="entry name" value="EDR1/CTR1/ARMC3-like_pept-like"/>
</dbReference>
<dbReference type="Pfam" id="PF14381">
    <property type="entry name" value="EDR1_CTR1_ARMC3_pept"/>
    <property type="match status" value="1"/>
</dbReference>